<keyword evidence="5 8" id="KW-0472">Membrane</keyword>
<dbReference type="InterPro" id="IPR001958">
    <property type="entry name" value="Tet-R_TetA/multi-R_MdtG-like"/>
</dbReference>
<reference evidence="10 11" key="1">
    <citation type="journal article" date="2019" name="Appl. Microbiol. Biotechnol.">
        <title>Genome sequence of Isaria javanica and comparative genome analysis insights into family S53 peptidase evolution in fungal entomopathogens.</title>
        <authorList>
            <person name="Lin R."/>
            <person name="Zhang X."/>
            <person name="Xin B."/>
            <person name="Zou M."/>
            <person name="Gao Y."/>
            <person name="Qin F."/>
            <person name="Hu Q."/>
            <person name="Xie B."/>
            <person name="Cheng X."/>
        </authorList>
    </citation>
    <scope>NUCLEOTIDE SEQUENCE [LARGE SCALE GENOMIC DNA]</scope>
    <source>
        <strain evidence="10 11">IJ1G</strain>
    </source>
</reference>
<evidence type="ECO:0000256" key="3">
    <source>
        <dbReference type="ARBA" id="ARBA00022692"/>
    </source>
</evidence>
<dbReference type="PANTHER" id="PTHR23502:SF51">
    <property type="entry name" value="QUINIDINE RESISTANCE PROTEIN 1-RELATED"/>
    <property type="match status" value="1"/>
</dbReference>
<dbReference type="PANTHER" id="PTHR23502">
    <property type="entry name" value="MAJOR FACILITATOR SUPERFAMILY"/>
    <property type="match status" value="1"/>
</dbReference>
<feature type="transmembrane region" description="Helical" evidence="8">
    <location>
        <begin position="485"/>
        <end position="503"/>
    </location>
</feature>
<keyword evidence="6" id="KW-0325">Glycoprotein</keyword>
<dbReference type="Proteomes" id="UP000315783">
    <property type="component" value="Unassembled WGS sequence"/>
</dbReference>
<feature type="transmembrane region" description="Helical" evidence="8">
    <location>
        <begin position="92"/>
        <end position="113"/>
    </location>
</feature>
<evidence type="ECO:0000259" key="9">
    <source>
        <dbReference type="PROSITE" id="PS50850"/>
    </source>
</evidence>
<sequence>MGLPNESPADTGAAPDRSAAATPPPCKPPVDRRQSEKTTGNDADAVWVQAPVTEAAGDAPQRSAVLETEAASVELSRVASAPYTVFSRRARVGITVMVSFASMVSPMTSNIYFPALDSVARDLGVSLGLINLTLTTYMVFQGVAPTLLGDFGDKAGRRPAYALSFLVFLGANIGLALQRDYAALMVLRCVQAAGSSGTLALGYGVVADLAPRSTRGKYMGYLGAAINVGPTLGPFLGGVLSQTLGWPSIFWFLAIFVTAFLVPWVLFAPETGRNVVGNGSYAAQTWNRPLVPCARDRRPKEEIPASRRPRLSIPNPLGTLTMVFEKEMGSILLIAAVIYLCFILVAATMGTLLKEIYNYNDLQVGLCYLPYGLGCCVTSVVQGYAQNWNYRRIAHNVGFDLKSKENGDKFSIERARLQLIYPSMLVGAVALIGYGWALQVETSVAVPLVMVFIIGMMIPTSLNMITTLMVDLFPEAPASAAAANNLVRCLFGAAATAVIDYMLNGMGRGWCFTFLALLMFACVPWILFIEKAGPRWRAEKRQRQEQRKLDESL</sequence>
<dbReference type="PRINTS" id="PR01035">
    <property type="entry name" value="TCRTETA"/>
</dbReference>
<evidence type="ECO:0000256" key="7">
    <source>
        <dbReference type="SAM" id="MobiDB-lite"/>
    </source>
</evidence>
<evidence type="ECO:0000256" key="5">
    <source>
        <dbReference type="ARBA" id="ARBA00023136"/>
    </source>
</evidence>
<feature type="transmembrane region" description="Helical" evidence="8">
    <location>
        <begin position="509"/>
        <end position="529"/>
    </location>
</feature>
<protein>
    <submittedName>
        <fullName evidence="10">Major facilitator superfamily transporter</fullName>
    </submittedName>
</protein>
<dbReference type="PROSITE" id="PS50850">
    <property type="entry name" value="MFS"/>
    <property type="match status" value="1"/>
</dbReference>
<evidence type="ECO:0000256" key="2">
    <source>
        <dbReference type="ARBA" id="ARBA00022448"/>
    </source>
</evidence>
<comment type="caution">
    <text evidence="10">The sequence shown here is derived from an EMBL/GenBank/DDBJ whole genome shotgun (WGS) entry which is preliminary data.</text>
</comment>
<feature type="region of interest" description="Disordered" evidence="7">
    <location>
        <begin position="1"/>
        <end position="44"/>
    </location>
</feature>
<dbReference type="AlphaFoldDB" id="A0A545V328"/>
<feature type="transmembrane region" description="Helical" evidence="8">
    <location>
        <begin position="419"/>
        <end position="438"/>
    </location>
</feature>
<feature type="transmembrane region" description="Helical" evidence="8">
    <location>
        <begin position="249"/>
        <end position="267"/>
    </location>
</feature>
<proteinExistence type="predicted"/>
<comment type="subcellular location">
    <subcellularLocation>
        <location evidence="1">Membrane</location>
        <topology evidence="1">Multi-pass membrane protein</topology>
    </subcellularLocation>
</comment>
<feature type="transmembrane region" description="Helical" evidence="8">
    <location>
        <begin position="218"/>
        <end position="237"/>
    </location>
</feature>
<keyword evidence="11" id="KW-1185">Reference proteome</keyword>
<name>A0A545V328_9HYPO</name>
<dbReference type="STRING" id="43265.A0A545V328"/>
<dbReference type="OrthoDB" id="440553at2759"/>
<organism evidence="10 11">
    <name type="scientific">Cordyceps javanica</name>
    <dbReference type="NCBI Taxonomy" id="43265"/>
    <lineage>
        <taxon>Eukaryota</taxon>
        <taxon>Fungi</taxon>
        <taxon>Dikarya</taxon>
        <taxon>Ascomycota</taxon>
        <taxon>Pezizomycotina</taxon>
        <taxon>Sordariomycetes</taxon>
        <taxon>Hypocreomycetidae</taxon>
        <taxon>Hypocreales</taxon>
        <taxon>Cordycipitaceae</taxon>
        <taxon>Cordyceps</taxon>
    </lineage>
</organism>
<keyword evidence="3 8" id="KW-0812">Transmembrane</keyword>
<dbReference type="FunFam" id="1.20.1720.10:FF:000009">
    <property type="entry name" value="MFS multidrug transporter"/>
    <property type="match status" value="1"/>
</dbReference>
<evidence type="ECO:0000256" key="6">
    <source>
        <dbReference type="ARBA" id="ARBA00023180"/>
    </source>
</evidence>
<feature type="transmembrane region" description="Helical" evidence="8">
    <location>
        <begin position="331"/>
        <end position="353"/>
    </location>
</feature>
<dbReference type="InterPro" id="IPR036259">
    <property type="entry name" value="MFS_trans_sf"/>
</dbReference>
<feature type="transmembrane region" description="Helical" evidence="8">
    <location>
        <begin position="160"/>
        <end position="177"/>
    </location>
</feature>
<dbReference type="InterPro" id="IPR011701">
    <property type="entry name" value="MFS"/>
</dbReference>
<evidence type="ECO:0000256" key="8">
    <source>
        <dbReference type="SAM" id="Phobius"/>
    </source>
</evidence>
<dbReference type="GO" id="GO:0015137">
    <property type="term" value="F:citrate transmembrane transporter activity"/>
    <property type="evidence" value="ECO:0007669"/>
    <property type="project" value="UniProtKB-ARBA"/>
</dbReference>
<evidence type="ECO:0000256" key="4">
    <source>
        <dbReference type="ARBA" id="ARBA00022989"/>
    </source>
</evidence>
<evidence type="ECO:0000313" key="10">
    <source>
        <dbReference type="EMBL" id="TQV96118.1"/>
    </source>
</evidence>
<dbReference type="GO" id="GO:0005886">
    <property type="term" value="C:plasma membrane"/>
    <property type="evidence" value="ECO:0007669"/>
    <property type="project" value="TreeGrafter"/>
</dbReference>
<keyword evidence="2" id="KW-0813">Transport</keyword>
<dbReference type="SUPFAM" id="SSF103473">
    <property type="entry name" value="MFS general substrate transporter"/>
    <property type="match status" value="1"/>
</dbReference>
<accession>A0A545V328</accession>
<dbReference type="Gene3D" id="1.20.1250.20">
    <property type="entry name" value="MFS general substrate transporter like domains"/>
    <property type="match status" value="1"/>
</dbReference>
<evidence type="ECO:0000313" key="11">
    <source>
        <dbReference type="Proteomes" id="UP000315783"/>
    </source>
</evidence>
<feature type="transmembrane region" description="Helical" evidence="8">
    <location>
        <begin position="444"/>
        <end position="473"/>
    </location>
</feature>
<dbReference type="FunFam" id="1.20.1250.20:FF:000172">
    <property type="entry name" value="MFS multidrug resistance transporter"/>
    <property type="match status" value="1"/>
</dbReference>
<dbReference type="EMBL" id="SPUK01000006">
    <property type="protein sequence ID" value="TQV96118.1"/>
    <property type="molecule type" value="Genomic_DNA"/>
</dbReference>
<feature type="domain" description="Major facilitator superfamily (MFS) profile" evidence="9">
    <location>
        <begin position="94"/>
        <end position="534"/>
    </location>
</feature>
<keyword evidence="4 8" id="KW-1133">Transmembrane helix</keyword>
<gene>
    <name evidence="10" type="ORF">IF1G_04701</name>
</gene>
<dbReference type="GO" id="GO:0140115">
    <property type="term" value="P:export across plasma membrane"/>
    <property type="evidence" value="ECO:0007669"/>
    <property type="project" value="UniProtKB-ARBA"/>
</dbReference>
<feature type="transmembrane region" description="Helical" evidence="8">
    <location>
        <begin position="368"/>
        <end position="385"/>
    </location>
</feature>
<dbReference type="InterPro" id="IPR020846">
    <property type="entry name" value="MFS_dom"/>
</dbReference>
<evidence type="ECO:0000256" key="1">
    <source>
        <dbReference type="ARBA" id="ARBA00004141"/>
    </source>
</evidence>
<feature type="transmembrane region" description="Helical" evidence="8">
    <location>
        <begin position="125"/>
        <end position="148"/>
    </location>
</feature>
<dbReference type="Pfam" id="PF07690">
    <property type="entry name" value="MFS_1"/>
    <property type="match status" value="1"/>
</dbReference>